<dbReference type="RefSeq" id="XP_001326466.1">
    <property type="nucleotide sequence ID" value="XM_001326431.1"/>
</dbReference>
<evidence type="ECO:0000256" key="1">
    <source>
        <dbReference type="SAM" id="Coils"/>
    </source>
</evidence>
<dbReference type="InParanoid" id="A2DZB4"/>
<proteinExistence type="predicted"/>
<dbReference type="AlphaFoldDB" id="A2DZB4"/>
<reference evidence="2" key="1">
    <citation type="submission" date="2006-10" db="EMBL/GenBank/DDBJ databases">
        <authorList>
            <person name="Amadeo P."/>
            <person name="Zhao Q."/>
            <person name="Wortman J."/>
            <person name="Fraser-Liggett C."/>
            <person name="Carlton J."/>
        </authorList>
    </citation>
    <scope>NUCLEOTIDE SEQUENCE</scope>
    <source>
        <strain evidence="2">G3</strain>
    </source>
</reference>
<dbReference type="VEuPathDB" id="TrichDB:TVAG_486860"/>
<accession>A2DZB4</accession>
<sequence>MITNSNEALALIEDRIKQEEKDNANLQETLRNLSGEEKAKIAIPETANFRMGKSRFNRTLQTDVNFQKLYQILLQSQADFPDKFAFELADHKVWIRTDADVKDMFVNHFGRKDEFIKFIDTCDQEFCEITALKLDEIISFEEECVRIYLGILKCDWFLYLSVPTRYTFEELNEYLLKINPKLKNIRFMDCDNNLISNSDNDAWDYIKCDAKEGIDHGKFSAIIME</sequence>
<feature type="coiled-coil region" evidence="1">
    <location>
        <begin position="2"/>
        <end position="36"/>
    </location>
</feature>
<dbReference type="KEGG" id="tva:4772231"/>
<name>A2DZB4_TRIV3</name>
<evidence type="ECO:0000313" key="3">
    <source>
        <dbReference type="Proteomes" id="UP000001542"/>
    </source>
</evidence>
<evidence type="ECO:0000313" key="2">
    <source>
        <dbReference type="EMBL" id="EAY14243.1"/>
    </source>
</evidence>
<dbReference type="VEuPathDB" id="TrichDB:TVAGG3_1017330"/>
<gene>
    <name evidence="2" type="ORF">TVAG_486860</name>
</gene>
<organism evidence="2 3">
    <name type="scientific">Trichomonas vaginalis (strain ATCC PRA-98 / G3)</name>
    <dbReference type="NCBI Taxonomy" id="412133"/>
    <lineage>
        <taxon>Eukaryota</taxon>
        <taxon>Metamonada</taxon>
        <taxon>Parabasalia</taxon>
        <taxon>Trichomonadida</taxon>
        <taxon>Trichomonadidae</taxon>
        <taxon>Trichomonas</taxon>
    </lineage>
</organism>
<reference evidence="2" key="2">
    <citation type="journal article" date="2007" name="Science">
        <title>Draft genome sequence of the sexually transmitted pathogen Trichomonas vaginalis.</title>
        <authorList>
            <person name="Carlton J.M."/>
            <person name="Hirt R.P."/>
            <person name="Silva J.C."/>
            <person name="Delcher A.L."/>
            <person name="Schatz M."/>
            <person name="Zhao Q."/>
            <person name="Wortman J.R."/>
            <person name="Bidwell S.L."/>
            <person name="Alsmark U.C.M."/>
            <person name="Besteiro S."/>
            <person name="Sicheritz-Ponten T."/>
            <person name="Noel C.J."/>
            <person name="Dacks J.B."/>
            <person name="Foster P.G."/>
            <person name="Simillion C."/>
            <person name="Van de Peer Y."/>
            <person name="Miranda-Saavedra D."/>
            <person name="Barton G.J."/>
            <person name="Westrop G.D."/>
            <person name="Mueller S."/>
            <person name="Dessi D."/>
            <person name="Fiori P.L."/>
            <person name="Ren Q."/>
            <person name="Paulsen I."/>
            <person name="Zhang H."/>
            <person name="Bastida-Corcuera F.D."/>
            <person name="Simoes-Barbosa A."/>
            <person name="Brown M.T."/>
            <person name="Hayes R.D."/>
            <person name="Mukherjee M."/>
            <person name="Okumura C.Y."/>
            <person name="Schneider R."/>
            <person name="Smith A.J."/>
            <person name="Vanacova S."/>
            <person name="Villalvazo M."/>
            <person name="Haas B.J."/>
            <person name="Pertea M."/>
            <person name="Feldblyum T.V."/>
            <person name="Utterback T.R."/>
            <person name="Shu C.L."/>
            <person name="Osoegawa K."/>
            <person name="de Jong P.J."/>
            <person name="Hrdy I."/>
            <person name="Horvathova L."/>
            <person name="Zubacova Z."/>
            <person name="Dolezal P."/>
            <person name="Malik S.B."/>
            <person name="Logsdon J.M. Jr."/>
            <person name="Henze K."/>
            <person name="Gupta A."/>
            <person name="Wang C.C."/>
            <person name="Dunne R.L."/>
            <person name="Upcroft J.A."/>
            <person name="Upcroft P."/>
            <person name="White O."/>
            <person name="Salzberg S.L."/>
            <person name="Tang P."/>
            <person name="Chiu C.-H."/>
            <person name="Lee Y.-S."/>
            <person name="Embley T.M."/>
            <person name="Coombs G.H."/>
            <person name="Mottram J.C."/>
            <person name="Tachezy J."/>
            <person name="Fraser-Liggett C.M."/>
            <person name="Johnson P.J."/>
        </authorList>
    </citation>
    <scope>NUCLEOTIDE SEQUENCE [LARGE SCALE GENOMIC DNA]</scope>
    <source>
        <strain evidence="2">G3</strain>
    </source>
</reference>
<dbReference type="EMBL" id="DS113273">
    <property type="protein sequence ID" value="EAY14243.1"/>
    <property type="molecule type" value="Genomic_DNA"/>
</dbReference>
<protein>
    <submittedName>
        <fullName evidence="2">Uncharacterized protein</fullName>
    </submittedName>
</protein>
<keyword evidence="1" id="KW-0175">Coiled coil</keyword>
<dbReference type="Proteomes" id="UP000001542">
    <property type="component" value="Unassembled WGS sequence"/>
</dbReference>
<keyword evidence="3" id="KW-1185">Reference proteome</keyword>